<gene>
    <name evidence="2" type="ORF">SHELI_v1c02340</name>
</gene>
<evidence type="ECO:0000313" key="3">
    <source>
        <dbReference type="Proteomes" id="UP000094378"/>
    </source>
</evidence>
<evidence type="ECO:0000313" key="2">
    <source>
        <dbReference type="EMBL" id="AOG60189.1"/>
    </source>
</evidence>
<evidence type="ECO:0008006" key="4">
    <source>
        <dbReference type="Google" id="ProtNLM"/>
    </source>
</evidence>
<feature type="transmembrane region" description="Helical" evidence="1">
    <location>
        <begin position="235"/>
        <end position="262"/>
    </location>
</feature>
<feature type="transmembrane region" description="Helical" evidence="1">
    <location>
        <begin position="127"/>
        <end position="153"/>
    </location>
</feature>
<dbReference type="AlphaFoldDB" id="A0A1B3SJT0"/>
<dbReference type="Pfam" id="PF09515">
    <property type="entry name" value="Thia_YuaJ"/>
    <property type="match status" value="1"/>
</dbReference>
<feature type="transmembrane region" description="Helical" evidence="1">
    <location>
        <begin position="87"/>
        <end position="107"/>
    </location>
</feature>
<dbReference type="RefSeq" id="WP_069115967.1">
    <property type="nucleotide sequence ID" value="NZ_CP017015.1"/>
</dbReference>
<feature type="transmembrane region" description="Helical" evidence="1">
    <location>
        <begin position="55"/>
        <end position="80"/>
    </location>
</feature>
<name>A0A1B3SJT0_9MOLU</name>
<keyword evidence="1" id="KW-0812">Transmembrane</keyword>
<dbReference type="GO" id="GO:0005886">
    <property type="term" value="C:plasma membrane"/>
    <property type="evidence" value="ECO:0007669"/>
    <property type="project" value="InterPro"/>
</dbReference>
<dbReference type="EMBL" id="CP017015">
    <property type="protein sequence ID" value="AOG60189.1"/>
    <property type="molecule type" value="Genomic_DNA"/>
</dbReference>
<dbReference type="KEGG" id="shj:SHELI_v1c02340"/>
<dbReference type="OrthoDB" id="389047at2"/>
<protein>
    <recommendedName>
        <fullName evidence="4">Thiamine transporter</fullName>
    </recommendedName>
</protein>
<dbReference type="Proteomes" id="UP000094378">
    <property type="component" value="Chromosome"/>
</dbReference>
<sequence>MKKNKLNSNITFISISLIRIICFVAGVIYLMTVVLNANQYDDDGSIIPLSVTQKSFVYFAFIASSLALLLITASFFLFFIFDSENKIKLLAFSFLSLSPEGIIYAIILGLKEGWYVKNINGYKPKGWTVFDITAIGLLLALFLLIDFISGLVPTLPFWITISLKYIVLFFGAFSLPILGSLTLCILAASLTVIMPGTAINTFPQYFFDYWLPTTSFFVAGFFKPNTKVKNKYYEIFSWVIFVSAPIFILYISRIIAGVIYWLNPSALGEEPWYSFIWEGMWGYSAIYNSFNTITDFVTLQIIVPPICKGLEFIKERYFDKNTEKNEEVVLEVEKEINSTSESNKV</sequence>
<accession>A0A1B3SJT0</accession>
<dbReference type="InterPro" id="IPR012651">
    <property type="entry name" value="Thia_Transptr_ThiT"/>
</dbReference>
<dbReference type="GO" id="GO:0015234">
    <property type="term" value="F:thiamine transmembrane transporter activity"/>
    <property type="evidence" value="ECO:0007669"/>
    <property type="project" value="InterPro"/>
</dbReference>
<proteinExistence type="predicted"/>
<feature type="transmembrane region" description="Helical" evidence="1">
    <location>
        <begin position="205"/>
        <end position="223"/>
    </location>
</feature>
<evidence type="ECO:0000256" key="1">
    <source>
        <dbReference type="SAM" id="Phobius"/>
    </source>
</evidence>
<keyword evidence="3" id="KW-1185">Reference proteome</keyword>
<keyword evidence="1" id="KW-0472">Membrane</keyword>
<feature type="transmembrane region" description="Helical" evidence="1">
    <location>
        <begin position="165"/>
        <end position="193"/>
    </location>
</feature>
<feature type="transmembrane region" description="Helical" evidence="1">
    <location>
        <begin position="12"/>
        <end position="35"/>
    </location>
</feature>
<dbReference type="STRING" id="216938.SHELI_v1c02340"/>
<organism evidence="2 3">
    <name type="scientific">Spiroplasma helicoides</name>
    <dbReference type="NCBI Taxonomy" id="216938"/>
    <lineage>
        <taxon>Bacteria</taxon>
        <taxon>Bacillati</taxon>
        <taxon>Mycoplasmatota</taxon>
        <taxon>Mollicutes</taxon>
        <taxon>Entomoplasmatales</taxon>
        <taxon>Spiroplasmataceae</taxon>
        <taxon>Spiroplasma</taxon>
    </lineage>
</organism>
<reference evidence="2 3" key="1">
    <citation type="submission" date="2016-08" db="EMBL/GenBank/DDBJ databases">
        <title>Complete genome sequence of Spiroplasma helicoides TABS-2 (DSM 22551).</title>
        <authorList>
            <person name="Shen W.-Y."/>
            <person name="Lo W.-S."/>
            <person name="Lai Y.-C."/>
            <person name="Kuo C.-H."/>
        </authorList>
    </citation>
    <scope>NUCLEOTIDE SEQUENCE [LARGE SCALE GENOMIC DNA]</scope>
    <source>
        <strain evidence="2 3">TABS-2</strain>
    </source>
</reference>
<dbReference type="Gene3D" id="1.10.1760.20">
    <property type="match status" value="1"/>
</dbReference>
<keyword evidence="1" id="KW-1133">Transmembrane helix</keyword>